<dbReference type="PANTHER" id="PTHR10687:SF2">
    <property type="entry name" value="SECRETORY CARRIER-ASSOCIATED MEMBRANE PROTEIN"/>
    <property type="match status" value="1"/>
</dbReference>
<keyword evidence="3 5" id="KW-1133">Transmembrane helix</keyword>
<feature type="transmembrane region" description="Helical" evidence="5">
    <location>
        <begin position="212"/>
        <end position="238"/>
    </location>
</feature>
<keyword evidence="7" id="KW-1185">Reference proteome</keyword>
<dbReference type="InterPro" id="IPR007273">
    <property type="entry name" value="SCAMP"/>
</dbReference>
<evidence type="ECO:0000313" key="6">
    <source>
        <dbReference type="EMBL" id="KAK8896460.1"/>
    </source>
</evidence>
<comment type="caution">
    <text evidence="6">The sequence shown here is derived from an EMBL/GenBank/DDBJ whole genome shotgun (WGS) entry which is preliminary data.</text>
</comment>
<comment type="subcellular location">
    <subcellularLocation>
        <location evidence="1">Membrane</location>
        <topology evidence="1">Multi-pass membrane protein</topology>
    </subcellularLocation>
</comment>
<keyword evidence="4 5" id="KW-0472">Membrane</keyword>
<reference evidence="6 7" key="1">
    <citation type="submission" date="2024-04" db="EMBL/GenBank/DDBJ databases">
        <title>Tritrichomonas musculus Genome.</title>
        <authorList>
            <person name="Alves-Ferreira E."/>
            <person name="Grigg M."/>
            <person name="Lorenzi H."/>
            <person name="Galac M."/>
        </authorList>
    </citation>
    <scope>NUCLEOTIDE SEQUENCE [LARGE SCALE GENOMIC DNA]</scope>
    <source>
        <strain evidence="6 7">EAF2021</strain>
    </source>
</reference>
<feature type="transmembrane region" description="Helical" evidence="5">
    <location>
        <begin position="173"/>
        <end position="200"/>
    </location>
</feature>
<dbReference type="EMBL" id="JAPFFF010000002">
    <property type="protein sequence ID" value="KAK8896460.1"/>
    <property type="molecule type" value="Genomic_DNA"/>
</dbReference>
<dbReference type="Proteomes" id="UP001470230">
    <property type="component" value="Unassembled WGS sequence"/>
</dbReference>
<dbReference type="PANTHER" id="PTHR10687">
    <property type="entry name" value="SECRETORY CARRIER-ASSOCIATED MEMBRANE PROTEIN SCAMP"/>
    <property type="match status" value="1"/>
</dbReference>
<evidence type="ECO:0000256" key="3">
    <source>
        <dbReference type="ARBA" id="ARBA00022989"/>
    </source>
</evidence>
<organism evidence="6 7">
    <name type="scientific">Tritrichomonas musculus</name>
    <dbReference type="NCBI Taxonomy" id="1915356"/>
    <lineage>
        <taxon>Eukaryota</taxon>
        <taxon>Metamonada</taxon>
        <taxon>Parabasalia</taxon>
        <taxon>Tritrichomonadida</taxon>
        <taxon>Tritrichomonadidae</taxon>
        <taxon>Tritrichomonas</taxon>
    </lineage>
</organism>
<evidence type="ECO:0000256" key="1">
    <source>
        <dbReference type="ARBA" id="ARBA00004141"/>
    </source>
</evidence>
<evidence type="ECO:0000256" key="4">
    <source>
        <dbReference type="ARBA" id="ARBA00023136"/>
    </source>
</evidence>
<evidence type="ECO:0000256" key="2">
    <source>
        <dbReference type="ARBA" id="ARBA00022692"/>
    </source>
</evidence>
<evidence type="ECO:0000313" key="7">
    <source>
        <dbReference type="Proteomes" id="UP001470230"/>
    </source>
</evidence>
<feature type="transmembrane region" description="Helical" evidence="5">
    <location>
        <begin position="99"/>
        <end position="120"/>
    </location>
</feature>
<name>A0ABR2KZB4_9EUKA</name>
<feature type="transmembrane region" description="Helical" evidence="5">
    <location>
        <begin position="135"/>
        <end position="161"/>
    </location>
</feature>
<keyword evidence="2 5" id="KW-0812">Transmembrane</keyword>
<dbReference type="Pfam" id="PF04144">
    <property type="entry name" value="SCAMP"/>
    <property type="match status" value="1"/>
</dbReference>
<protein>
    <submittedName>
        <fullName evidence="6">Uncharacterized protein</fullName>
    </submittedName>
</protein>
<evidence type="ECO:0000256" key="5">
    <source>
        <dbReference type="SAM" id="Phobius"/>
    </source>
</evidence>
<proteinExistence type="predicted"/>
<sequence>MNNNGNTTLIEQKATLPNPFDSYLDNRNNNSHLFNDRNDFSLPKIMNYKEYSNDDGSNGFDVSLSNSKRRSPNFPPFFPIVYHSIGLEIPNKYSFIIRMCYYCALSFSYVLIFSFFAQMFSDEIDSLLIIRWRELILSFFILLICPISLFYGQYFPLYYAIRDEKQNFSLIPFQFFTIFFFFFFFIGIPGSGTIGIWYFIICSRYGSVITKIISMIVTIWHFLNLMIEVIILFMIAPLNWQGMTAYK</sequence>
<gene>
    <name evidence="6" type="ORF">M9Y10_014360</name>
</gene>
<accession>A0ABR2KZB4</accession>